<evidence type="ECO:0000256" key="3">
    <source>
        <dbReference type="ARBA" id="ARBA00023242"/>
    </source>
</evidence>
<accession>A0A1X0RF96</accession>
<dbReference type="PANTHER" id="PTHR13000">
    <property type="entry name" value="NUCLEOPORIN P54"/>
    <property type="match status" value="1"/>
</dbReference>
<dbReference type="PANTHER" id="PTHR13000:SF0">
    <property type="entry name" value="NUCLEOPORIN P54"/>
    <property type="match status" value="1"/>
</dbReference>
<evidence type="ECO:0000259" key="5">
    <source>
        <dbReference type="Pfam" id="PF13874"/>
    </source>
</evidence>
<reference evidence="6" key="1">
    <citation type="journal article" date="2016" name="Proc. Natl. Acad. Sci. U.S.A.">
        <title>Lipid metabolic changes in an early divergent fungus govern the establishment of a mutualistic symbiosis with endobacteria.</title>
        <authorList>
            <person name="Lastovetsky O.A."/>
            <person name="Gaspar M.L."/>
            <person name="Mondo S.J."/>
            <person name="LaButti K.M."/>
            <person name="Sandor L."/>
            <person name="Grigoriev I.V."/>
            <person name="Henry S.A."/>
            <person name="Pawlowska T.E."/>
        </authorList>
    </citation>
    <scope>NUCLEOTIDE SEQUENCE [LARGE SCALE GENOMIC DNA]</scope>
    <source>
        <strain evidence="6">ATCC 52814</strain>
    </source>
</reference>
<feature type="region of interest" description="Disordered" evidence="4">
    <location>
        <begin position="165"/>
        <end position="193"/>
    </location>
</feature>
<comment type="subcellular location">
    <subcellularLocation>
        <location evidence="1">Nucleus</location>
    </subcellularLocation>
</comment>
<protein>
    <recommendedName>
        <fullName evidence="5">Nucleoporin Nup54 alpha-helical domain-containing protein</fullName>
    </recommendedName>
</protein>
<dbReference type="InterPro" id="IPR025712">
    <property type="entry name" value="Nup54_alpha-helical_dom"/>
</dbReference>
<evidence type="ECO:0000256" key="4">
    <source>
        <dbReference type="SAM" id="MobiDB-lite"/>
    </source>
</evidence>
<organism evidence="6">
    <name type="scientific">Rhizopus microsporus var. microsporus</name>
    <dbReference type="NCBI Taxonomy" id="86635"/>
    <lineage>
        <taxon>Eukaryota</taxon>
        <taxon>Fungi</taxon>
        <taxon>Fungi incertae sedis</taxon>
        <taxon>Mucoromycota</taxon>
        <taxon>Mucoromycotina</taxon>
        <taxon>Mucoromycetes</taxon>
        <taxon>Mucorales</taxon>
        <taxon>Mucorineae</taxon>
        <taxon>Rhizopodaceae</taxon>
        <taxon>Rhizopus</taxon>
    </lineage>
</organism>
<gene>
    <name evidence="6" type="ORF">BCV72DRAFT_285521</name>
</gene>
<dbReference type="GO" id="GO:0006607">
    <property type="term" value="P:NLS-bearing protein import into nucleus"/>
    <property type="evidence" value="ECO:0007669"/>
    <property type="project" value="TreeGrafter"/>
</dbReference>
<evidence type="ECO:0000313" key="6">
    <source>
        <dbReference type="EMBL" id="ORE10684.1"/>
    </source>
</evidence>
<dbReference type="GO" id="GO:0017056">
    <property type="term" value="F:structural constituent of nuclear pore"/>
    <property type="evidence" value="ECO:0007669"/>
    <property type="project" value="TreeGrafter"/>
</dbReference>
<proteinExistence type="predicted"/>
<keyword evidence="2" id="KW-0813">Transport</keyword>
<sequence length="443" mass="48462">MNAFGTSTSQPNVTFGNTANTQSSAGTLFGATPSSNTFGTNPNSSAGILSGTSSNTSAGTLFGTTPNTSTSFGGFGGFGQKSAAGNTFGATSSAPTGFGQTPATSTGSFSFGTNQPAGNTATTTTTTTTTGGFGSTGFSGFGSFSNPSATTMTTNASQAKPTFGGFGSFGSNQQQQQQQTGFGMQSLQQQQQMNKPQVQEKVWQELALIRAHFDPTSPLCHFRHYFYNMVPRDEVHLYVRPPNQDENLWNEAIRKNPDPTCLVPVLAVGFDDILKRMEIQSQQNEIYQDKLKEIGQRLASVQREYLLKTLVKLEEHKRRHINLTQRLLRLLRYSQVLRYKNFPLNAEEEKTFEQLNQLAAPDNSPEELHAKMVHLWSRLQTAKAALSDANNKNEVWRSVSEEDTNRIAKVLEDDQQGILHIASILKADTRKMDEIVDTIKNAK</sequence>
<dbReference type="EMBL" id="KV921863">
    <property type="protein sequence ID" value="ORE10684.1"/>
    <property type="molecule type" value="Genomic_DNA"/>
</dbReference>
<dbReference type="Pfam" id="PF13874">
    <property type="entry name" value="Nup54"/>
    <property type="match status" value="1"/>
</dbReference>
<dbReference type="GO" id="GO:0036228">
    <property type="term" value="P:protein localization to nuclear inner membrane"/>
    <property type="evidence" value="ECO:0007669"/>
    <property type="project" value="TreeGrafter"/>
</dbReference>
<evidence type="ECO:0000256" key="2">
    <source>
        <dbReference type="ARBA" id="ARBA00022448"/>
    </source>
</evidence>
<dbReference type="Gene3D" id="1.20.5.490">
    <property type="entry name" value="Single helix bin"/>
    <property type="match status" value="1"/>
</dbReference>
<name>A0A1X0RF96_RHIZD</name>
<feature type="compositionally biased region" description="Low complexity" evidence="4">
    <location>
        <begin position="169"/>
        <end position="192"/>
    </location>
</feature>
<evidence type="ECO:0000256" key="1">
    <source>
        <dbReference type="ARBA" id="ARBA00004123"/>
    </source>
</evidence>
<dbReference type="AlphaFoldDB" id="A0A1X0RF96"/>
<dbReference type="OrthoDB" id="6162375at2759"/>
<dbReference type="GO" id="GO:0044613">
    <property type="term" value="C:nuclear pore central transport channel"/>
    <property type="evidence" value="ECO:0007669"/>
    <property type="project" value="TreeGrafter"/>
</dbReference>
<feature type="domain" description="Nucleoporin Nup54 alpha-helical" evidence="5">
    <location>
        <begin position="240"/>
        <end position="379"/>
    </location>
</feature>
<dbReference type="VEuPathDB" id="FungiDB:BCV72DRAFT_285521"/>
<dbReference type="InterPro" id="IPR024864">
    <property type="entry name" value="Nup54/Nup57/Nup44"/>
</dbReference>
<keyword evidence="3" id="KW-0539">Nucleus</keyword>
<dbReference type="Proteomes" id="UP000242414">
    <property type="component" value="Unassembled WGS sequence"/>
</dbReference>
<dbReference type="GO" id="GO:0006999">
    <property type="term" value="P:nuclear pore organization"/>
    <property type="evidence" value="ECO:0007669"/>
    <property type="project" value="TreeGrafter"/>
</dbReference>